<reference evidence="2" key="1">
    <citation type="journal article" date="2022" name="Int. J. Mol. Sci.">
        <title>Draft Genome of Tanacetum Coccineum: Genomic Comparison of Closely Related Tanacetum-Family Plants.</title>
        <authorList>
            <person name="Yamashiro T."/>
            <person name="Shiraishi A."/>
            <person name="Nakayama K."/>
            <person name="Satake H."/>
        </authorList>
    </citation>
    <scope>NUCLEOTIDE SEQUENCE</scope>
</reference>
<comment type="caution">
    <text evidence="2">The sequence shown here is derived from an EMBL/GenBank/DDBJ whole genome shotgun (WGS) entry which is preliminary data.</text>
</comment>
<keyword evidence="3" id="KW-1185">Reference proteome</keyword>
<feature type="domain" description="DUF1985" evidence="1">
    <location>
        <begin position="83"/>
        <end position="201"/>
    </location>
</feature>
<dbReference type="PANTHER" id="PTHR48449">
    <property type="entry name" value="DUF1985 DOMAIN-CONTAINING PROTEIN"/>
    <property type="match status" value="1"/>
</dbReference>
<sequence>MDNVIEVFDAKVTMRSTLHTLASIKELLCKSGNERRNTISRSTQFGKWLDFPSFANDNHLLNYIFQHHVKQEQNNNDFPHITYKIGDNTFDFGRQEFCLITGFQFMKFRKEDTFLGLKNGPFIDRVFPEKIGQPLKRVRVIDLLVVTRSAHLWSGLSDEDAVKVCLLLVVNIVFMDREPKNYIADNLLELVDDLPTWDAYP</sequence>
<dbReference type="Proteomes" id="UP001151760">
    <property type="component" value="Unassembled WGS sequence"/>
</dbReference>
<gene>
    <name evidence="2" type="ORF">Tco_1028999</name>
</gene>
<evidence type="ECO:0000259" key="1">
    <source>
        <dbReference type="Pfam" id="PF09331"/>
    </source>
</evidence>
<proteinExistence type="predicted"/>
<dbReference type="PANTHER" id="PTHR48449:SF1">
    <property type="entry name" value="DUF1985 DOMAIN-CONTAINING PROTEIN"/>
    <property type="match status" value="1"/>
</dbReference>
<dbReference type="Pfam" id="PF09331">
    <property type="entry name" value="DUF1985"/>
    <property type="match status" value="1"/>
</dbReference>
<organism evidence="2 3">
    <name type="scientific">Tanacetum coccineum</name>
    <dbReference type="NCBI Taxonomy" id="301880"/>
    <lineage>
        <taxon>Eukaryota</taxon>
        <taxon>Viridiplantae</taxon>
        <taxon>Streptophyta</taxon>
        <taxon>Embryophyta</taxon>
        <taxon>Tracheophyta</taxon>
        <taxon>Spermatophyta</taxon>
        <taxon>Magnoliopsida</taxon>
        <taxon>eudicotyledons</taxon>
        <taxon>Gunneridae</taxon>
        <taxon>Pentapetalae</taxon>
        <taxon>asterids</taxon>
        <taxon>campanulids</taxon>
        <taxon>Asterales</taxon>
        <taxon>Asteraceae</taxon>
        <taxon>Asteroideae</taxon>
        <taxon>Anthemideae</taxon>
        <taxon>Anthemidinae</taxon>
        <taxon>Tanacetum</taxon>
    </lineage>
</organism>
<evidence type="ECO:0000313" key="3">
    <source>
        <dbReference type="Proteomes" id="UP001151760"/>
    </source>
</evidence>
<dbReference type="InterPro" id="IPR015410">
    <property type="entry name" value="DUF1985"/>
</dbReference>
<dbReference type="EMBL" id="BQNB010018014">
    <property type="protein sequence ID" value="GJT69713.1"/>
    <property type="molecule type" value="Genomic_DNA"/>
</dbReference>
<reference evidence="2" key="2">
    <citation type="submission" date="2022-01" db="EMBL/GenBank/DDBJ databases">
        <authorList>
            <person name="Yamashiro T."/>
            <person name="Shiraishi A."/>
            <person name="Satake H."/>
            <person name="Nakayama K."/>
        </authorList>
    </citation>
    <scope>NUCLEOTIDE SEQUENCE</scope>
</reference>
<evidence type="ECO:0000313" key="2">
    <source>
        <dbReference type="EMBL" id="GJT69713.1"/>
    </source>
</evidence>
<name>A0ABQ5G3Q1_9ASTR</name>
<protein>
    <submittedName>
        <fullName evidence="2">Phospholipase-like protein</fullName>
    </submittedName>
</protein>
<accession>A0ABQ5G3Q1</accession>